<name>A0ABY1IAE3_9ACTO</name>
<dbReference type="RefSeq" id="WP_073452778.1">
    <property type="nucleotide sequence ID" value="NZ_BDIO01000006.1"/>
</dbReference>
<reference evidence="1 2" key="1">
    <citation type="submission" date="2016-11" db="EMBL/GenBank/DDBJ databases">
        <authorList>
            <person name="Varghese N."/>
            <person name="Submissions S."/>
        </authorList>
    </citation>
    <scope>NUCLEOTIDE SEQUENCE [LARGE SCALE GENOMIC DNA]</scope>
    <source>
        <strain evidence="1 2">PA</strain>
    </source>
</reference>
<accession>A0ABY1IAE3</accession>
<evidence type="ECO:0000313" key="2">
    <source>
        <dbReference type="Proteomes" id="UP000184390"/>
    </source>
</evidence>
<keyword evidence="2" id="KW-1185">Reference proteome</keyword>
<dbReference type="EMBL" id="FQYL01000006">
    <property type="protein sequence ID" value="SHI87060.1"/>
    <property type="molecule type" value="Genomic_DNA"/>
</dbReference>
<dbReference type="Proteomes" id="UP000184390">
    <property type="component" value="Unassembled WGS sequence"/>
</dbReference>
<comment type="caution">
    <text evidence="1">The sequence shown here is derived from an EMBL/GenBank/DDBJ whole genome shotgun (WGS) entry which is preliminary data.</text>
</comment>
<gene>
    <name evidence="1" type="ORF">SAMN05216246_10673</name>
</gene>
<proteinExistence type="predicted"/>
<organism evidence="1 2">
    <name type="scientific">Actinomyces denticolens</name>
    <dbReference type="NCBI Taxonomy" id="52767"/>
    <lineage>
        <taxon>Bacteria</taxon>
        <taxon>Bacillati</taxon>
        <taxon>Actinomycetota</taxon>
        <taxon>Actinomycetes</taxon>
        <taxon>Actinomycetales</taxon>
        <taxon>Actinomycetaceae</taxon>
        <taxon>Actinomyces</taxon>
    </lineage>
</organism>
<dbReference type="Gene3D" id="3.40.50.720">
    <property type="entry name" value="NAD(P)-binding Rossmann-like Domain"/>
    <property type="match status" value="1"/>
</dbReference>
<sequence length="210" mass="21935">MSAPTITALLAQGAYGHAVAHRLAGPQDVVLNVRDDVFGAALPYADRLVLICDADRDDLRAALDAESFTRGIPSIGLELGPTQLRCGPLVIPGATPCHDCSARRRRQHGHRPLPEGLAPLEQGYAEHHVVIGAGLITMALGLLDEGDEGAGGRVWTVELVTGVTSSASVTAVDRCPTCSGRYEGSRDGVPELAALLPGRSRGPIPSRAVI</sequence>
<evidence type="ECO:0000313" key="1">
    <source>
        <dbReference type="EMBL" id="SHI87060.1"/>
    </source>
</evidence>
<protein>
    <submittedName>
        <fullName evidence="1">Bacteriocin biosynthesis cyclodehydratase domain-containing protein</fullName>
    </submittedName>
</protein>